<evidence type="ECO:0000256" key="1">
    <source>
        <dbReference type="SAM" id="MobiDB-lite"/>
    </source>
</evidence>
<dbReference type="EMBL" id="PQIB02000011">
    <property type="protein sequence ID" value="RLM87543.1"/>
    <property type="molecule type" value="Genomic_DNA"/>
</dbReference>
<proteinExistence type="predicted"/>
<keyword evidence="3" id="KW-1185">Reference proteome</keyword>
<accession>A0A3L6QV35</accession>
<feature type="region of interest" description="Disordered" evidence="1">
    <location>
        <begin position="1"/>
        <end position="40"/>
    </location>
</feature>
<sequence>MASSQPWPPMEGNDDSEGEQVADITSAADTDEHVPPTQTNLISSNHVTALPVVVIADLFVDSPATSAGCWTSVYVASRPGATSDLSSRAAMFKK</sequence>
<evidence type="ECO:0000313" key="3">
    <source>
        <dbReference type="Proteomes" id="UP000275267"/>
    </source>
</evidence>
<organism evidence="2 3">
    <name type="scientific">Panicum miliaceum</name>
    <name type="common">Proso millet</name>
    <name type="synonym">Broomcorn millet</name>
    <dbReference type="NCBI Taxonomy" id="4540"/>
    <lineage>
        <taxon>Eukaryota</taxon>
        <taxon>Viridiplantae</taxon>
        <taxon>Streptophyta</taxon>
        <taxon>Embryophyta</taxon>
        <taxon>Tracheophyta</taxon>
        <taxon>Spermatophyta</taxon>
        <taxon>Magnoliopsida</taxon>
        <taxon>Liliopsida</taxon>
        <taxon>Poales</taxon>
        <taxon>Poaceae</taxon>
        <taxon>PACMAD clade</taxon>
        <taxon>Panicoideae</taxon>
        <taxon>Panicodae</taxon>
        <taxon>Paniceae</taxon>
        <taxon>Panicinae</taxon>
        <taxon>Panicum</taxon>
        <taxon>Panicum sect. Panicum</taxon>
    </lineage>
</organism>
<comment type="caution">
    <text evidence="2">The sequence shown here is derived from an EMBL/GenBank/DDBJ whole genome shotgun (WGS) entry which is preliminary data.</text>
</comment>
<gene>
    <name evidence="2" type="ORF">C2845_PM04G09010</name>
</gene>
<reference evidence="3" key="1">
    <citation type="journal article" date="2019" name="Nat. Commun.">
        <title>The genome of broomcorn millet.</title>
        <authorList>
            <person name="Zou C."/>
            <person name="Miki D."/>
            <person name="Li D."/>
            <person name="Tang Q."/>
            <person name="Xiao L."/>
            <person name="Rajput S."/>
            <person name="Deng P."/>
            <person name="Jia W."/>
            <person name="Huang R."/>
            <person name="Zhang M."/>
            <person name="Sun Y."/>
            <person name="Hu J."/>
            <person name="Fu X."/>
            <person name="Schnable P.S."/>
            <person name="Li F."/>
            <person name="Zhang H."/>
            <person name="Feng B."/>
            <person name="Zhu X."/>
            <person name="Liu R."/>
            <person name="Schnable J.C."/>
            <person name="Zhu J.-K."/>
            <person name="Zhang H."/>
        </authorList>
    </citation>
    <scope>NUCLEOTIDE SEQUENCE [LARGE SCALE GENOMIC DNA]</scope>
</reference>
<dbReference type="AlphaFoldDB" id="A0A3L6QV35"/>
<protein>
    <submittedName>
        <fullName evidence="2">Uncharacterized protein</fullName>
    </submittedName>
</protein>
<dbReference type="Proteomes" id="UP000275267">
    <property type="component" value="Unassembled WGS sequence"/>
</dbReference>
<name>A0A3L6QV35_PANMI</name>
<evidence type="ECO:0000313" key="2">
    <source>
        <dbReference type="EMBL" id="RLM87543.1"/>
    </source>
</evidence>